<keyword evidence="9" id="KW-1185">Reference proteome</keyword>
<feature type="domain" description="DTW" evidence="7">
    <location>
        <begin position="22"/>
        <end position="218"/>
    </location>
</feature>
<dbReference type="GO" id="GO:0008033">
    <property type="term" value="P:tRNA processing"/>
    <property type="evidence" value="ECO:0007669"/>
    <property type="project" value="UniProtKB-KW"/>
</dbReference>
<comment type="similarity">
    <text evidence="5">Belongs to the TDD superfamily. DTWD2 family.</text>
</comment>
<evidence type="ECO:0000256" key="3">
    <source>
        <dbReference type="ARBA" id="ARBA00022691"/>
    </source>
</evidence>
<evidence type="ECO:0000313" key="8">
    <source>
        <dbReference type="EMBL" id="KAH0560686.1"/>
    </source>
</evidence>
<keyword evidence="2" id="KW-0808">Transferase</keyword>
<dbReference type="PANTHER" id="PTHR21392">
    <property type="entry name" value="TRNA-URIDINE AMINOCARBOXYPROPYLTRANSFERASE 2"/>
    <property type="match status" value="1"/>
</dbReference>
<evidence type="ECO:0000256" key="4">
    <source>
        <dbReference type="ARBA" id="ARBA00022694"/>
    </source>
</evidence>
<organism evidence="8 9">
    <name type="scientific">Cotesia glomerata</name>
    <name type="common">Lepidopteran parasitic wasp</name>
    <name type="synonym">Apanteles glomeratus</name>
    <dbReference type="NCBI Taxonomy" id="32391"/>
    <lineage>
        <taxon>Eukaryota</taxon>
        <taxon>Metazoa</taxon>
        <taxon>Ecdysozoa</taxon>
        <taxon>Arthropoda</taxon>
        <taxon>Hexapoda</taxon>
        <taxon>Insecta</taxon>
        <taxon>Pterygota</taxon>
        <taxon>Neoptera</taxon>
        <taxon>Endopterygota</taxon>
        <taxon>Hymenoptera</taxon>
        <taxon>Apocrita</taxon>
        <taxon>Ichneumonoidea</taxon>
        <taxon>Braconidae</taxon>
        <taxon>Microgastrinae</taxon>
        <taxon>Cotesia</taxon>
    </lineage>
</organism>
<comment type="catalytic activity">
    <reaction evidence="6">
        <text>a uridine in tRNA + S-adenosyl-L-methionine = a 3-[(3S)-3-amino-3-carboxypropyl]uridine in tRNA + S-methyl-5'-thioadenosine + H(+)</text>
        <dbReference type="Rhea" id="RHEA:62432"/>
        <dbReference type="Rhea" id="RHEA-COMP:13339"/>
        <dbReference type="Rhea" id="RHEA-COMP:16092"/>
        <dbReference type="ChEBI" id="CHEBI:15378"/>
        <dbReference type="ChEBI" id="CHEBI:17509"/>
        <dbReference type="ChEBI" id="CHEBI:59789"/>
        <dbReference type="ChEBI" id="CHEBI:65315"/>
        <dbReference type="ChEBI" id="CHEBI:82930"/>
        <dbReference type="EC" id="2.5.1.25"/>
    </reaction>
</comment>
<evidence type="ECO:0000256" key="5">
    <source>
        <dbReference type="ARBA" id="ARBA00034489"/>
    </source>
</evidence>
<gene>
    <name evidence="8" type="ORF">KQX54_007023</name>
</gene>
<dbReference type="InterPro" id="IPR039262">
    <property type="entry name" value="DTWD2/TAPT"/>
</dbReference>
<dbReference type="PANTHER" id="PTHR21392:SF0">
    <property type="entry name" value="TRNA-URIDINE AMINOCARBOXYPROPYLTRANSFERASE 2"/>
    <property type="match status" value="1"/>
</dbReference>
<dbReference type="Proteomes" id="UP000826195">
    <property type="component" value="Unassembled WGS sequence"/>
</dbReference>
<sequence length="254" mass="28654">MTEENDEAWKELSEISADPPEMRDQCSQCRRPITVCWCPGLPKTPLCPQSRIIILQHPAEVKRCLRTAPMLSLSLEQNKCLLFRGKKFPSKHEGLMEILKEENTILLYPSANAVDINELPKVGVNGQRPYNLVLLDGTWPQAKSMYHSSPCLSSLKACKLVQNTASSYVIRTQPAEGCLSTLESGAFSLSILENQSWYKDAMLGPLHYLCKFQLENGAVTHQSKEFLIKQKTYPKLVGKRLTRQLKISSNAIYN</sequence>
<keyword evidence="3" id="KW-0949">S-adenosyl-L-methionine</keyword>
<evidence type="ECO:0000256" key="2">
    <source>
        <dbReference type="ARBA" id="ARBA00022679"/>
    </source>
</evidence>
<proteinExistence type="inferred from homology"/>
<dbReference type="EMBL" id="JAHXZJ010000374">
    <property type="protein sequence ID" value="KAH0560686.1"/>
    <property type="molecule type" value="Genomic_DNA"/>
</dbReference>
<dbReference type="SMART" id="SM01144">
    <property type="entry name" value="DTW"/>
    <property type="match status" value="1"/>
</dbReference>
<accession>A0AAV7IWM4</accession>
<keyword evidence="4" id="KW-0819">tRNA processing</keyword>
<dbReference type="Pfam" id="PF03942">
    <property type="entry name" value="DTW"/>
    <property type="match status" value="1"/>
</dbReference>
<dbReference type="InterPro" id="IPR005636">
    <property type="entry name" value="DTW"/>
</dbReference>
<comment type="caution">
    <text evidence="8">The sequence shown here is derived from an EMBL/GenBank/DDBJ whole genome shotgun (WGS) entry which is preliminary data.</text>
</comment>
<dbReference type="GO" id="GO:0016432">
    <property type="term" value="F:tRNA-uridine aminocarboxypropyltransferase activity"/>
    <property type="evidence" value="ECO:0007669"/>
    <property type="project" value="UniProtKB-EC"/>
</dbReference>
<reference evidence="8 9" key="1">
    <citation type="journal article" date="2021" name="J. Hered.">
        <title>A chromosome-level genome assembly of the parasitoid wasp, Cotesia glomerata (Hymenoptera: Braconidae).</title>
        <authorList>
            <person name="Pinto B.J."/>
            <person name="Weis J.J."/>
            <person name="Gamble T."/>
            <person name="Ode P.J."/>
            <person name="Paul R."/>
            <person name="Zaspel J.M."/>
        </authorList>
    </citation>
    <scope>NUCLEOTIDE SEQUENCE [LARGE SCALE GENOMIC DNA]</scope>
    <source>
        <strain evidence="8">CgM1</strain>
    </source>
</reference>
<name>A0AAV7IWM4_COTGL</name>
<evidence type="ECO:0000256" key="1">
    <source>
        <dbReference type="ARBA" id="ARBA00012386"/>
    </source>
</evidence>
<protein>
    <recommendedName>
        <fullName evidence="1">tRNA-uridine aminocarboxypropyltransferase</fullName>
        <ecNumber evidence="1">2.5.1.25</ecNumber>
    </recommendedName>
</protein>
<evidence type="ECO:0000313" key="9">
    <source>
        <dbReference type="Proteomes" id="UP000826195"/>
    </source>
</evidence>
<evidence type="ECO:0000259" key="7">
    <source>
        <dbReference type="SMART" id="SM01144"/>
    </source>
</evidence>
<dbReference type="AlphaFoldDB" id="A0AAV7IWM4"/>
<evidence type="ECO:0000256" key="6">
    <source>
        <dbReference type="ARBA" id="ARBA00048718"/>
    </source>
</evidence>
<dbReference type="EC" id="2.5.1.25" evidence="1"/>